<dbReference type="InterPro" id="IPR002347">
    <property type="entry name" value="SDR_fam"/>
</dbReference>
<evidence type="ECO:0000313" key="4">
    <source>
        <dbReference type="EMBL" id="KAF2225378.1"/>
    </source>
</evidence>
<evidence type="ECO:0000313" key="5">
    <source>
        <dbReference type="Proteomes" id="UP000799538"/>
    </source>
</evidence>
<dbReference type="Proteomes" id="UP000799538">
    <property type="component" value="Unassembled WGS sequence"/>
</dbReference>
<reference evidence="5" key="1">
    <citation type="journal article" date="2020" name="Stud. Mycol.">
        <title>101 Dothideomycetes genomes: A test case for predicting lifestyles and emergence of pathogens.</title>
        <authorList>
            <person name="Haridas S."/>
            <person name="Albert R."/>
            <person name="Binder M."/>
            <person name="Bloem J."/>
            <person name="LaButti K."/>
            <person name="Salamov A."/>
            <person name="Andreopoulos B."/>
            <person name="Baker S."/>
            <person name="Barry K."/>
            <person name="Bills G."/>
            <person name="Bluhm B."/>
            <person name="Cannon C."/>
            <person name="Castanera R."/>
            <person name="Culley D."/>
            <person name="Daum C."/>
            <person name="Ezra D."/>
            <person name="Gonzalez J."/>
            <person name="Henrissat B."/>
            <person name="Kuo A."/>
            <person name="Liang C."/>
            <person name="Lipzen A."/>
            <person name="Lutzoni F."/>
            <person name="Magnuson J."/>
            <person name="Mondo S."/>
            <person name="Nolan M."/>
            <person name="Ohm R."/>
            <person name="Pangilinan J."/>
            <person name="Park H.-J."/>
            <person name="Ramirez L."/>
            <person name="Alfaro M."/>
            <person name="Sun H."/>
            <person name="Tritt A."/>
            <person name="Yoshinaga Y."/>
            <person name="Zwiers L.-H."/>
            <person name="Turgeon B."/>
            <person name="Goodwin S."/>
            <person name="Spatafora J."/>
            <person name="Crous P."/>
            <person name="Grigoriev I."/>
        </authorList>
    </citation>
    <scope>NUCLEOTIDE SEQUENCE [LARGE SCALE GENOMIC DNA]</scope>
    <source>
        <strain evidence="5">CECT 20119</strain>
    </source>
</reference>
<sequence>MASTPSDELRFGLTLLKPLETGIELAMVKYRGHDRLSAQQVASKSGYKLLIGCFQSIDEFVDDAFMYGFSLNIIKEEIRTMKDFPGEKTIVNIASIAADTHGGQVYAYSTSKAAVKYFTQSLAKELVPLNIRVNDIQPGPIDTPMLKHFLPKAAGANPMAGMQTGTADDVGHTATWMLSEALRM</sequence>
<evidence type="ECO:0000256" key="2">
    <source>
        <dbReference type="ARBA" id="ARBA00022857"/>
    </source>
</evidence>
<dbReference type="Gene3D" id="3.40.50.720">
    <property type="entry name" value="NAD(P)-binding Rossmann-like Domain"/>
    <property type="match status" value="1"/>
</dbReference>
<dbReference type="PANTHER" id="PTHR24321">
    <property type="entry name" value="DEHYDROGENASES, SHORT CHAIN"/>
    <property type="match status" value="1"/>
</dbReference>
<proteinExistence type="inferred from homology"/>
<keyword evidence="5" id="KW-1185">Reference proteome</keyword>
<protein>
    <recommendedName>
        <fullName evidence="6">NAD(P)-binding protein</fullName>
    </recommendedName>
</protein>
<organism evidence="4 5">
    <name type="scientific">Elsinoe ampelina</name>
    <dbReference type="NCBI Taxonomy" id="302913"/>
    <lineage>
        <taxon>Eukaryota</taxon>
        <taxon>Fungi</taxon>
        <taxon>Dikarya</taxon>
        <taxon>Ascomycota</taxon>
        <taxon>Pezizomycotina</taxon>
        <taxon>Dothideomycetes</taxon>
        <taxon>Dothideomycetidae</taxon>
        <taxon>Myriangiales</taxon>
        <taxon>Elsinoaceae</taxon>
        <taxon>Elsinoe</taxon>
    </lineage>
</organism>
<dbReference type="PRINTS" id="PR00080">
    <property type="entry name" value="SDRFAMILY"/>
</dbReference>
<accession>A0A6A6GIB1</accession>
<dbReference type="PROSITE" id="PS00061">
    <property type="entry name" value="ADH_SHORT"/>
    <property type="match status" value="1"/>
</dbReference>
<dbReference type="CDD" id="cd05233">
    <property type="entry name" value="SDR_c"/>
    <property type="match status" value="1"/>
</dbReference>
<name>A0A6A6GIB1_9PEZI</name>
<dbReference type="Pfam" id="PF13561">
    <property type="entry name" value="adh_short_C2"/>
    <property type="match status" value="1"/>
</dbReference>
<keyword evidence="3" id="KW-0560">Oxidoreductase</keyword>
<dbReference type="GO" id="GO:0016491">
    <property type="term" value="F:oxidoreductase activity"/>
    <property type="evidence" value="ECO:0007669"/>
    <property type="project" value="UniProtKB-KW"/>
</dbReference>
<dbReference type="PANTHER" id="PTHR24321:SF8">
    <property type="entry name" value="ESTRADIOL 17-BETA-DEHYDROGENASE 8-RELATED"/>
    <property type="match status" value="1"/>
</dbReference>
<gene>
    <name evidence="4" type="ORF">BDZ85DRAFT_247477</name>
</gene>
<comment type="similarity">
    <text evidence="1">Belongs to the short-chain dehydrogenases/reductases (SDR) family.</text>
</comment>
<evidence type="ECO:0000256" key="3">
    <source>
        <dbReference type="ARBA" id="ARBA00023002"/>
    </source>
</evidence>
<keyword evidence="2" id="KW-0521">NADP</keyword>
<dbReference type="PRINTS" id="PR00081">
    <property type="entry name" value="GDHRDH"/>
</dbReference>
<dbReference type="OrthoDB" id="47007at2759"/>
<dbReference type="InterPro" id="IPR036291">
    <property type="entry name" value="NAD(P)-bd_dom_sf"/>
</dbReference>
<dbReference type="AlphaFoldDB" id="A0A6A6GIB1"/>
<dbReference type="EMBL" id="ML992503">
    <property type="protein sequence ID" value="KAF2225378.1"/>
    <property type="molecule type" value="Genomic_DNA"/>
</dbReference>
<evidence type="ECO:0000256" key="1">
    <source>
        <dbReference type="ARBA" id="ARBA00006484"/>
    </source>
</evidence>
<evidence type="ECO:0008006" key="6">
    <source>
        <dbReference type="Google" id="ProtNLM"/>
    </source>
</evidence>
<dbReference type="SUPFAM" id="SSF51735">
    <property type="entry name" value="NAD(P)-binding Rossmann-fold domains"/>
    <property type="match status" value="1"/>
</dbReference>
<dbReference type="InterPro" id="IPR020904">
    <property type="entry name" value="Sc_DH/Rdtase_CS"/>
</dbReference>